<comment type="catalytic activity">
    <reaction evidence="11 12">
        <text>L-aspartate 4-semialdehyde + pyruvate = (2S,4S)-4-hydroxy-2,3,4,5-tetrahydrodipicolinate + H2O + H(+)</text>
        <dbReference type="Rhea" id="RHEA:34171"/>
        <dbReference type="ChEBI" id="CHEBI:15361"/>
        <dbReference type="ChEBI" id="CHEBI:15377"/>
        <dbReference type="ChEBI" id="CHEBI:15378"/>
        <dbReference type="ChEBI" id="CHEBI:67139"/>
        <dbReference type="ChEBI" id="CHEBI:537519"/>
        <dbReference type="EC" id="4.3.3.7"/>
    </reaction>
</comment>
<keyword evidence="7 12" id="KW-0220">Diaminopimelate biosynthesis</keyword>
<evidence type="ECO:0000256" key="14">
    <source>
        <dbReference type="PIRSR" id="PIRSR001365-1"/>
    </source>
</evidence>
<dbReference type="GO" id="GO:0019877">
    <property type="term" value="P:diaminopimelate biosynthetic process"/>
    <property type="evidence" value="ECO:0007669"/>
    <property type="project" value="UniProtKB-UniRule"/>
</dbReference>
<comment type="similarity">
    <text evidence="3 12 13">Belongs to the DapA family.</text>
</comment>
<dbReference type="SUPFAM" id="SSF51569">
    <property type="entry name" value="Aldolase"/>
    <property type="match status" value="1"/>
</dbReference>
<keyword evidence="17" id="KW-1185">Reference proteome</keyword>
<evidence type="ECO:0000256" key="8">
    <source>
        <dbReference type="ARBA" id="ARBA00023154"/>
    </source>
</evidence>
<proteinExistence type="inferred from homology"/>
<feature type="binding site" evidence="12 15">
    <location>
        <position position="207"/>
    </location>
    <ligand>
        <name>pyruvate</name>
        <dbReference type="ChEBI" id="CHEBI:15361"/>
    </ligand>
</feature>
<dbReference type="EC" id="4.3.3.7" evidence="4 12"/>
<sequence>MVEIKGIISPIITPMNEDESVNHDELRVQIDRLIENGVHGLFVFGTNGEGYILSEEEKIEIMKTTVKQTAGRVPVYASTGLIGTSDTIRLSKKAKEIGVDVLSIITPSFAAASQEELYMHFKTVAEAVDMPIVLYNIPARTNNAIAPSTVGRLSKISNIIGVKDSSGNFDTILQYIEQTRDVEGFSVLSGNDSLILWTLLAGGTGGVAGCSNVYPYTMAQIYNLFLEGKVAEAREYQDSIRSFRDCFKYGNPNTIVKRAVLELDYEVGHCRAPFNGLSQEGVNSLRRVLEANKEKGMK</sequence>
<keyword evidence="6 12" id="KW-0028">Amino-acid biosynthesis</keyword>
<evidence type="ECO:0000256" key="9">
    <source>
        <dbReference type="ARBA" id="ARBA00023239"/>
    </source>
</evidence>
<dbReference type="CDD" id="cd00408">
    <property type="entry name" value="DHDPS-like"/>
    <property type="match status" value="1"/>
</dbReference>
<keyword evidence="10 12" id="KW-0704">Schiff base</keyword>
<dbReference type="InterPro" id="IPR002220">
    <property type="entry name" value="DapA-like"/>
</dbReference>
<protein>
    <recommendedName>
        <fullName evidence="4 12">4-hydroxy-tetrahydrodipicolinate synthase</fullName>
        <shortName evidence="12">HTPA synthase</shortName>
        <ecNumber evidence="4 12">4.3.3.7</ecNumber>
    </recommendedName>
</protein>
<dbReference type="GO" id="GO:0009089">
    <property type="term" value="P:lysine biosynthetic process via diaminopimelate"/>
    <property type="evidence" value="ECO:0007669"/>
    <property type="project" value="UniProtKB-UniRule"/>
</dbReference>
<evidence type="ECO:0000256" key="15">
    <source>
        <dbReference type="PIRSR" id="PIRSR001365-2"/>
    </source>
</evidence>
<keyword evidence="9 12" id="KW-0456">Lyase</keyword>
<comment type="caution">
    <text evidence="12">Lacks conserved residue(s) required for the propagation of feature annotation.</text>
</comment>
<gene>
    <name evidence="12" type="primary">dapA</name>
    <name evidence="16" type="ORF">AT575_09360</name>
</gene>
<comment type="caution">
    <text evidence="16">The sequence shown here is derived from an EMBL/GenBank/DDBJ whole genome shotgun (WGS) entry which is preliminary data.</text>
</comment>
<feature type="active site" description="Schiff-base intermediate with substrate" evidence="12 14">
    <location>
        <position position="163"/>
    </location>
</feature>
<dbReference type="SMART" id="SM01130">
    <property type="entry name" value="DHDPS"/>
    <property type="match status" value="1"/>
</dbReference>
<evidence type="ECO:0000313" key="16">
    <source>
        <dbReference type="EMBL" id="PND46990.1"/>
    </source>
</evidence>
<dbReference type="InterPro" id="IPR020625">
    <property type="entry name" value="Schiff_base-form_aldolases_AS"/>
</dbReference>
<dbReference type="AlphaFoldDB" id="A0A2N8LA11"/>
<evidence type="ECO:0000256" key="7">
    <source>
        <dbReference type="ARBA" id="ARBA00022915"/>
    </source>
</evidence>
<evidence type="ECO:0000256" key="1">
    <source>
        <dbReference type="ARBA" id="ARBA00003294"/>
    </source>
</evidence>
<dbReference type="HAMAP" id="MF_00418">
    <property type="entry name" value="DapA"/>
    <property type="match status" value="1"/>
</dbReference>
<dbReference type="PIRSF" id="PIRSF001365">
    <property type="entry name" value="DHDPS"/>
    <property type="match status" value="1"/>
</dbReference>
<dbReference type="PANTHER" id="PTHR12128">
    <property type="entry name" value="DIHYDRODIPICOLINATE SYNTHASE"/>
    <property type="match status" value="1"/>
</dbReference>
<dbReference type="Pfam" id="PF00701">
    <property type="entry name" value="DHDPS"/>
    <property type="match status" value="1"/>
</dbReference>
<dbReference type="NCBIfam" id="TIGR00674">
    <property type="entry name" value="dapA"/>
    <property type="match status" value="1"/>
</dbReference>
<comment type="function">
    <text evidence="1 12">Catalyzes the condensation of (S)-aspartate-beta-semialdehyde [(S)-ASA] and pyruvate to 4-hydroxy-tetrahydrodipicolinate (HTPA).</text>
</comment>
<dbReference type="InterPro" id="IPR005263">
    <property type="entry name" value="DapA"/>
</dbReference>
<comment type="caution">
    <text evidence="12">Was originally thought to be a dihydrodipicolinate synthase (DHDPS), catalyzing the condensation of (S)-aspartate-beta-semialdehyde [(S)-ASA] and pyruvate to dihydrodipicolinate (DHDP). However, it was shown in E.coli that the product of the enzymatic reaction is not dihydrodipicolinate but in fact (4S)-4-hydroxy-2,3,4,5-tetrahydro-(2S)-dipicolinic acid (HTPA), and that the consecutive dehydration reaction leading to DHDP is not spontaneous but catalyzed by DapB.</text>
</comment>
<evidence type="ECO:0000256" key="10">
    <source>
        <dbReference type="ARBA" id="ARBA00023270"/>
    </source>
</evidence>
<evidence type="ECO:0000256" key="6">
    <source>
        <dbReference type="ARBA" id="ARBA00022605"/>
    </source>
</evidence>
<accession>A0A2N8LA11</accession>
<keyword evidence="8 12" id="KW-0457">Lysine biosynthesis</keyword>
<comment type="subcellular location">
    <subcellularLocation>
        <location evidence="12">Cytoplasm</location>
    </subcellularLocation>
</comment>
<evidence type="ECO:0000256" key="2">
    <source>
        <dbReference type="ARBA" id="ARBA00005120"/>
    </source>
</evidence>
<dbReference type="Gene3D" id="3.20.20.70">
    <property type="entry name" value="Aldolase class I"/>
    <property type="match status" value="1"/>
</dbReference>
<dbReference type="PRINTS" id="PR00146">
    <property type="entry name" value="DHPICSNTHASE"/>
</dbReference>
<dbReference type="OrthoDB" id="9771791at2"/>
<dbReference type="PANTHER" id="PTHR12128:SF66">
    <property type="entry name" value="4-HYDROXY-2-OXOGLUTARATE ALDOLASE, MITOCHONDRIAL"/>
    <property type="match status" value="1"/>
</dbReference>
<dbReference type="GO" id="GO:0005737">
    <property type="term" value="C:cytoplasm"/>
    <property type="evidence" value="ECO:0007669"/>
    <property type="project" value="UniProtKB-SubCell"/>
</dbReference>
<dbReference type="InterPro" id="IPR013785">
    <property type="entry name" value="Aldolase_TIM"/>
</dbReference>
<evidence type="ECO:0000256" key="13">
    <source>
        <dbReference type="PIRNR" id="PIRNR001365"/>
    </source>
</evidence>
<dbReference type="UniPathway" id="UPA00034">
    <property type="reaction ID" value="UER00017"/>
</dbReference>
<evidence type="ECO:0000256" key="5">
    <source>
        <dbReference type="ARBA" id="ARBA00022490"/>
    </source>
</evidence>
<dbReference type="GO" id="GO:0008840">
    <property type="term" value="F:4-hydroxy-tetrahydrodipicolinate synthase activity"/>
    <property type="evidence" value="ECO:0007669"/>
    <property type="project" value="UniProtKB-UniRule"/>
</dbReference>
<keyword evidence="5 12" id="KW-0963">Cytoplasm</keyword>
<feature type="site" description="Part of a proton relay during catalysis" evidence="12">
    <location>
        <position position="46"/>
    </location>
</feature>
<evidence type="ECO:0000256" key="11">
    <source>
        <dbReference type="ARBA" id="ARBA00047836"/>
    </source>
</evidence>
<evidence type="ECO:0000313" key="17">
    <source>
        <dbReference type="Proteomes" id="UP000235963"/>
    </source>
</evidence>
<comment type="pathway">
    <text evidence="2 12">Amino-acid biosynthesis; L-lysine biosynthesis via DAP pathway; (S)-tetrahydrodipicolinate from L-aspartate: step 3/4.</text>
</comment>
<dbReference type="EMBL" id="LOCM01000033">
    <property type="protein sequence ID" value="PND46990.1"/>
    <property type="molecule type" value="Genomic_DNA"/>
</dbReference>
<reference evidence="16 17" key="1">
    <citation type="submission" date="2015-12" db="EMBL/GenBank/DDBJ databases">
        <title>Streptococcus penaeicida sp. nov.</title>
        <authorList>
            <person name="Gomez-Gil B."/>
            <person name="Morales-Covarrubias M."/>
        </authorList>
    </citation>
    <scope>NUCLEOTIDE SEQUENCE [LARGE SCALE GENOMIC DNA]</scope>
    <source>
        <strain evidence="16 17">CAIM 1838</strain>
    </source>
</reference>
<evidence type="ECO:0000256" key="12">
    <source>
        <dbReference type="HAMAP-Rule" id="MF_00418"/>
    </source>
</evidence>
<dbReference type="PROSITE" id="PS00666">
    <property type="entry name" value="DHDPS_2"/>
    <property type="match status" value="1"/>
</dbReference>
<name>A0A2N8LA11_9STRE</name>
<dbReference type="Proteomes" id="UP000235963">
    <property type="component" value="Unassembled WGS sequence"/>
</dbReference>
<dbReference type="RefSeq" id="WP_102778119.1">
    <property type="nucleotide sequence ID" value="NZ_CBCSGP010000009.1"/>
</dbReference>
<evidence type="ECO:0000256" key="3">
    <source>
        <dbReference type="ARBA" id="ARBA00007592"/>
    </source>
</evidence>
<feature type="active site" description="Proton donor/acceptor" evidence="12 14">
    <location>
        <position position="135"/>
    </location>
</feature>
<organism evidence="16 17">
    <name type="scientific">Streptococcus penaeicida</name>
    <dbReference type="NCBI Taxonomy" id="1765960"/>
    <lineage>
        <taxon>Bacteria</taxon>
        <taxon>Bacillati</taxon>
        <taxon>Bacillota</taxon>
        <taxon>Bacilli</taxon>
        <taxon>Lactobacillales</taxon>
        <taxon>Streptococcaceae</taxon>
        <taxon>Streptococcus</taxon>
    </lineage>
</organism>
<evidence type="ECO:0000256" key="4">
    <source>
        <dbReference type="ARBA" id="ARBA00012086"/>
    </source>
</evidence>
<comment type="subunit">
    <text evidence="12">Homotetramer; dimer of dimers.</text>
</comment>